<accession>A0A099ICF1</accession>
<gene>
    <name evidence="1" type="ORF">CIAN88_01385</name>
</gene>
<reference evidence="1 2" key="1">
    <citation type="submission" date="2014-08" db="EMBL/GenBank/DDBJ databases">
        <title>Clostridium innocuum, an unnegligible vancomycin-resistant pathogen causing extra-intestinal infections.</title>
        <authorList>
            <person name="Feng Y."/>
            <person name="Chiu C.-H."/>
        </authorList>
    </citation>
    <scope>NUCLEOTIDE SEQUENCE [LARGE SCALE GENOMIC DNA]</scope>
    <source>
        <strain evidence="1 2">AN88</strain>
    </source>
</reference>
<name>A0A099ICF1_CLOIN</name>
<dbReference type="Proteomes" id="UP000030008">
    <property type="component" value="Unassembled WGS sequence"/>
</dbReference>
<organism evidence="1 2">
    <name type="scientific">Clostridium innocuum</name>
    <dbReference type="NCBI Taxonomy" id="1522"/>
    <lineage>
        <taxon>Bacteria</taxon>
        <taxon>Bacillati</taxon>
        <taxon>Bacillota</taxon>
        <taxon>Clostridia</taxon>
        <taxon>Eubacteriales</taxon>
        <taxon>Clostridiaceae</taxon>
        <taxon>Clostridium</taxon>
    </lineage>
</organism>
<sequence length="179" mass="21131">MKFNFHGQEFTIKRFEYVSEYQNQNLLGFVYEIELSDTSTDLSLISYIVDGEEYVVNGHIVSNIKLNYDRQQLNLLNDYTSHLTVNTLPLIKDKFWVCSCGFCNAAKSDVCESCGSEKQNLIELMNEYLRERAYKQPDKFLRMDEQQTLDNILENFAIKMEDTYGLVKANYYHVWIRPR</sequence>
<evidence type="ECO:0000313" key="2">
    <source>
        <dbReference type="Proteomes" id="UP000030008"/>
    </source>
</evidence>
<proteinExistence type="predicted"/>
<dbReference type="EMBL" id="JQIF01000007">
    <property type="protein sequence ID" value="KGJ54827.1"/>
    <property type="molecule type" value="Genomic_DNA"/>
</dbReference>
<comment type="caution">
    <text evidence="1">The sequence shown here is derived from an EMBL/GenBank/DDBJ whole genome shotgun (WGS) entry which is preliminary data.</text>
</comment>
<dbReference type="RefSeq" id="WP_044903577.1">
    <property type="nucleotide sequence ID" value="NZ_JQIF01000007.1"/>
</dbReference>
<evidence type="ECO:0000313" key="1">
    <source>
        <dbReference type="EMBL" id="KGJ54827.1"/>
    </source>
</evidence>
<dbReference type="AlphaFoldDB" id="A0A099ICF1"/>
<protein>
    <submittedName>
        <fullName evidence="1">Uncharacterized protein</fullName>
    </submittedName>
</protein>